<dbReference type="Pfam" id="PF25221">
    <property type="entry name" value="5TMH_Lnb"/>
    <property type="match status" value="1"/>
</dbReference>
<evidence type="ECO:0000259" key="3">
    <source>
        <dbReference type="Pfam" id="PF25221"/>
    </source>
</evidence>
<gene>
    <name evidence="4" type="ORF">WFZ86_01935</name>
</gene>
<keyword evidence="1" id="KW-1133">Transmembrane helix</keyword>
<feature type="domain" description="Lnb N-terminal periplasmic" evidence="2">
    <location>
        <begin position="53"/>
        <end position="190"/>
    </location>
</feature>
<dbReference type="RefSeq" id="WP_342690370.1">
    <property type="nucleotide sequence ID" value="NZ_JBCGDP010000002.1"/>
</dbReference>
<keyword evidence="5" id="KW-1185">Reference proteome</keyword>
<dbReference type="Pfam" id="PF13387">
    <property type="entry name" value="Lnb_N"/>
    <property type="match status" value="1"/>
</dbReference>
<dbReference type="Proteomes" id="UP001468798">
    <property type="component" value="Unassembled WGS sequence"/>
</dbReference>
<protein>
    <submittedName>
        <fullName evidence="4">DUF4105 domain-containing protein</fullName>
    </submittedName>
</protein>
<organism evidence="4 5">
    <name type="scientific">Flavobacterium polysaccharolyticum</name>
    <dbReference type="NCBI Taxonomy" id="3133148"/>
    <lineage>
        <taxon>Bacteria</taxon>
        <taxon>Pseudomonadati</taxon>
        <taxon>Bacteroidota</taxon>
        <taxon>Flavobacteriia</taxon>
        <taxon>Flavobacteriales</taxon>
        <taxon>Flavobacteriaceae</taxon>
        <taxon>Flavobacterium</taxon>
    </lineage>
</organism>
<feature type="transmembrane region" description="Helical" evidence="1">
    <location>
        <begin position="294"/>
        <end position="315"/>
    </location>
</feature>
<keyword evidence="1" id="KW-0812">Transmembrane</keyword>
<feature type="transmembrane region" description="Helical" evidence="1">
    <location>
        <begin position="321"/>
        <end position="340"/>
    </location>
</feature>
<comment type="caution">
    <text evidence="4">The sequence shown here is derived from an EMBL/GenBank/DDBJ whole genome shotgun (WGS) entry which is preliminary data.</text>
</comment>
<reference evidence="4 5" key="1">
    <citation type="submission" date="2024-03" db="EMBL/GenBank/DDBJ databases">
        <title>Two novel species of the genus Flavobacterium exhibiting potentially degradation of complex polysaccharides.</title>
        <authorList>
            <person name="Lian X."/>
        </authorList>
    </citation>
    <scope>NUCLEOTIDE SEQUENCE [LARGE SCALE GENOMIC DNA]</scope>
    <source>
        <strain evidence="4 5">N6</strain>
    </source>
</reference>
<sequence>MNSTECAIFTPLTNFSFFMNRTTASTALNKFLLFFVALWSLTTSAQLLPLTPKTTVSVLTCATGNESYSLFGHTALRISDPSQALDVVYNYGAFDFSTPNFVAKFAKGDLQYFVVAHSYLDFISQYQYEGRSVYEQKLRIALPLKQHLFDQLNSTLQSEDRFYTYKFIDKNCTTMVVDLLNEALGTKVITKTKATESTYRSVLFPYFDHHFYEQLGTSIIFGTKVDEKATTLFLPFDLLESLKIAKYKNKSLSEPIVSLLTVTPTTPHSWWNNAYTYGAFLLLLVFWKKRSIALVFLIVMGVLGLFFLFMGWYSFHPELTNNYNVLLFNPTLLLLVFFVLQKNKKVTKWLTYFTWGCFLIYTILLINKAPFWFLLPLTGVTSFIVYRINKEIHQS</sequence>
<dbReference type="InterPro" id="IPR025178">
    <property type="entry name" value="Lnb_N"/>
</dbReference>
<evidence type="ECO:0000259" key="2">
    <source>
        <dbReference type="Pfam" id="PF13387"/>
    </source>
</evidence>
<keyword evidence="1" id="KW-0472">Membrane</keyword>
<evidence type="ECO:0000313" key="5">
    <source>
        <dbReference type="Proteomes" id="UP001468798"/>
    </source>
</evidence>
<feature type="transmembrane region" description="Helical" evidence="1">
    <location>
        <begin position="349"/>
        <end position="366"/>
    </location>
</feature>
<feature type="domain" description="Lnb-like transmembrane" evidence="3">
    <location>
        <begin position="283"/>
        <end position="366"/>
    </location>
</feature>
<name>A0ABU9NLJ0_9FLAO</name>
<dbReference type="EMBL" id="JBCGDP010000002">
    <property type="protein sequence ID" value="MEM0575242.1"/>
    <property type="molecule type" value="Genomic_DNA"/>
</dbReference>
<dbReference type="InterPro" id="IPR057436">
    <property type="entry name" value="5TMH_Lnb"/>
</dbReference>
<evidence type="ECO:0000313" key="4">
    <source>
        <dbReference type="EMBL" id="MEM0575242.1"/>
    </source>
</evidence>
<feature type="transmembrane region" description="Helical" evidence="1">
    <location>
        <begin position="372"/>
        <end position="389"/>
    </location>
</feature>
<feature type="transmembrane region" description="Helical" evidence="1">
    <location>
        <begin position="270"/>
        <end position="287"/>
    </location>
</feature>
<accession>A0ABU9NLJ0</accession>
<proteinExistence type="predicted"/>
<evidence type="ECO:0000256" key="1">
    <source>
        <dbReference type="SAM" id="Phobius"/>
    </source>
</evidence>